<dbReference type="OrthoDB" id="6503602at2759"/>
<keyword evidence="2" id="KW-1185">Reference proteome</keyword>
<evidence type="ECO:0000313" key="2">
    <source>
        <dbReference type="Proteomes" id="UP000479190"/>
    </source>
</evidence>
<name>A0A6H5HRZ8_9HYME</name>
<accession>A0A6H5HRZ8</accession>
<proteinExistence type="predicted"/>
<organism evidence="1 2">
    <name type="scientific">Trichogramma brassicae</name>
    <dbReference type="NCBI Taxonomy" id="86971"/>
    <lineage>
        <taxon>Eukaryota</taxon>
        <taxon>Metazoa</taxon>
        <taxon>Ecdysozoa</taxon>
        <taxon>Arthropoda</taxon>
        <taxon>Hexapoda</taxon>
        <taxon>Insecta</taxon>
        <taxon>Pterygota</taxon>
        <taxon>Neoptera</taxon>
        <taxon>Endopterygota</taxon>
        <taxon>Hymenoptera</taxon>
        <taxon>Apocrita</taxon>
        <taxon>Proctotrupomorpha</taxon>
        <taxon>Chalcidoidea</taxon>
        <taxon>Trichogrammatidae</taxon>
        <taxon>Trichogramma</taxon>
    </lineage>
</organism>
<protein>
    <submittedName>
        <fullName evidence="1">Uncharacterized protein</fullName>
    </submittedName>
</protein>
<gene>
    <name evidence="1" type="ORF">TBRA_LOCUS196</name>
</gene>
<dbReference type="AlphaFoldDB" id="A0A6H5HRZ8"/>
<evidence type="ECO:0000313" key="1">
    <source>
        <dbReference type="EMBL" id="CAB0027966.1"/>
    </source>
</evidence>
<reference evidence="1 2" key="1">
    <citation type="submission" date="2020-02" db="EMBL/GenBank/DDBJ databases">
        <authorList>
            <person name="Ferguson B K."/>
        </authorList>
    </citation>
    <scope>NUCLEOTIDE SEQUENCE [LARGE SCALE GENOMIC DNA]</scope>
</reference>
<dbReference type="Proteomes" id="UP000479190">
    <property type="component" value="Unassembled WGS sequence"/>
</dbReference>
<dbReference type="EMBL" id="CADCXV010000036">
    <property type="protein sequence ID" value="CAB0027966.1"/>
    <property type="molecule type" value="Genomic_DNA"/>
</dbReference>
<sequence length="170" mass="19974">MLEENLRRDRNHDETMEWILNGLSRSLTFHYAQPTAFPLNYQVMPDLSKSIPAFTRSPAVAREWIENIQSMRVLHNSPEAFALEQACVHLLQGARDWFSARQATLNGSIFVLDFIKISDFENLIFSFNAEKKTRSRLERKNLIFNKKGSWNPMVPVKNFEKIFFEFLVKF</sequence>